<evidence type="ECO:0000313" key="9">
    <source>
        <dbReference type="EMBL" id="GAA1492611.1"/>
    </source>
</evidence>
<keyword evidence="6 8" id="KW-0472">Membrane</keyword>
<reference evidence="10" key="1">
    <citation type="journal article" date="2019" name="Int. J. Syst. Evol. Microbiol.">
        <title>The Global Catalogue of Microorganisms (GCM) 10K type strain sequencing project: providing services to taxonomists for standard genome sequencing and annotation.</title>
        <authorList>
            <consortium name="The Broad Institute Genomics Platform"/>
            <consortium name="The Broad Institute Genome Sequencing Center for Infectious Disease"/>
            <person name="Wu L."/>
            <person name="Ma J."/>
        </authorList>
    </citation>
    <scope>NUCLEOTIDE SEQUENCE [LARGE SCALE GENOMIC DNA]</scope>
    <source>
        <strain evidence="10">JCM 12140</strain>
    </source>
</reference>
<evidence type="ECO:0008006" key="11">
    <source>
        <dbReference type="Google" id="ProtNLM"/>
    </source>
</evidence>
<comment type="subcellular location">
    <subcellularLocation>
        <location evidence="1">Cell membrane</location>
        <topology evidence="1">Multi-pass membrane protein</topology>
    </subcellularLocation>
</comment>
<comment type="similarity">
    <text evidence="7">Belongs to the glycosyltransferase 87 family.</text>
</comment>
<feature type="transmembrane region" description="Helical" evidence="8">
    <location>
        <begin position="185"/>
        <end position="208"/>
    </location>
</feature>
<feature type="transmembrane region" description="Helical" evidence="8">
    <location>
        <begin position="278"/>
        <end position="297"/>
    </location>
</feature>
<feature type="transmembrane region" description="Helical" evidence="8">
    <location>
        <begin position="350"/>
        <end position="371"/>
    </location>
</feature>
<protein>
    <recommendedName>
        <fullName evidence="11">DUF2029 domain-containing protein</fullName>
    </recommendedName>
</protein>
<evidence type="ECO:0000256" key="2">
    <source>
        <dbReference type="ARBA" id="ARBA00022475"/>
    </source>
</evidence>
<gene>
    <name evidence="9" type="ORF">GCM10009627_09570</name>
</gene>
<evidence type="ECO:0000256" key="1">
    <source>
        <dbReference type="ARBA" id="ARBA00004651"/>
    </source>
</evidence>
<dbReference type="EMBL" id="BAAAJX010000003">
    <property type="protein sequence ID" value="GAA1492611.1"/>
    <property type="molecule type" value="Genomic_DNA"/>
</dbReference>
<organism evidence="9 10">
    <name type="scientific">Curtobacterium herbarum</name>
    <dbReference type="NCBI Taxonomy" id="150122"/>
    <lineage>
        <taxon>Bacteria</taxon>
        <taxon>Bacillati</taxon>
        <taxon>Actinomycetota</taxon>
        <taxon>Actinomycetes</taxon>
        <taxon>Micrococcales</taxon>
        <taxon>Microbacteriaceae</taxon>
        <taxon>Curtobacterium</taxon>
    </lineage>
</organism>
<feature type="transmembrane region" description="Helical" evidence="8">
    <location>
        <begin position="215"/>
        <end position="233"/>
    </location>
</feature>
<feature type="transmembrane region" description="Helical" evidence="8">
    <location>
        <begin position="139"/>
        <end position="157"/>
    </location>
</feature>
<keyword evidence="10" id="KW-1185">Reference proteome</keyword>
<feature type="transmembrane region" description="Helical" evidence="8">
    <location>
        <begin position="383"/>
        <end position="402"/>
    </location>
</feature>
<dbReference type="InterPro" id="IPR018584">
    <property type="entry name" value="GT87"/>
</dbReference>
<keyword evidence="3" id="KW-0808">Transferase</keyword>
<feature type="transmembrane region" description="Helical" evidence="8">
    <location>
        <begin position="309"/>
        <end position="330"/>
    </location>
</feature>
<feature type="transmembrane region" description="Helical" evidence="8">
    <location>
        <begin position="107"/>
        <end position="127"/>
    </location>
</feature>
<evidence type="ECO:0000313" key="10">
    <source>
        <dbReference type="Proteomes" id="UP001501742"/>
    </source>
</evidence>
<evidence type="ECO:0000256" key="8">
    <source>
        <dbReference type="SAM" id="Phobius"/>
    </source>
</evidence>
<comment type="caution">
    <text evidence="9">The sequence shown here is derived from an EMBL/GenBank/DDBJ whole genome shotgun (WGS) entry which is preliminary data.</text>
</comment>
<evidence type="ECO:0000256" key="5">
    <source>
        <dbReference type="ARBA" id="ARBA00022989"/>
    </source>
</evidence>
<evidence type="ECO:0000256" key="6">
    <source>
        <dbReference type="ARBA" id="ARBA00023136"/>
    </source>
</evidence>
<dbReference type="RefSeq" id="WP_204607810.1">
    <property type="nucleotide sequence ID" value="NZ_BAAAJX010000003.1"/>
</dbReference>
<evidence type="ECO:0000256" key="7">
    <source>
        <dbReference type="ARBA" id="ARBA00024033"/>
    </source>
</evidence>
<feature type="transmembrane region" description="Helical" evidence="8">
    <location>
        <begin position="25"/>
        <end position="48"/>
    </location>
</feature>
<keyword evidence="5 8" id="KW-1133">Transmembrane helix</keyword>
<evidence type="ECO:0000256" key="3">
    <source>
        <dbReference type="ARBA" id="ARBA00022679"/>
    </source>
</evidence>
<keyword evidence="4 8" id="KW-0812">Transmembrane</keyword>
<sequence length="414" mass="44263">MTTDTFPVSTIVPPDRRWWTRRATVAFVAVAAVVTVVFSVLSALPHMLPVDFLVYRSSVPVLLHGGDLYAGNVLDPKLGPGGMPFTYTPFAAIALLPTALLNWQGAYLGWTVLSVALIAMVVLFFDGSSERGTVRPRQVVMLVLACGTTIVIQHLVYGQVNLMLMALVLVDVLGPRRIAGRNRPVGVLIGLAAAIKLTPALFIVFFAVTGQWRRCAWSAGGFTAATALGFLVLPHMSMHFWTDTVFHLSDRVDLTGHAIASSGNNSVTGAIAGLAPGLVPWTSVVIAIVAVIGLMAARVLHRRGRGTEAVIAIGLVAPMLSPISWIHHWVWILPGAVLVFGQLQRRAHRAWFAVVVLGLTIPGPSFADFISSDAPALLAVAPLWRESLLISAAVIIVTMLALSRDGARRLPLPA</sequence>
<proteinExistence type="inferred from homology"/>
<name>A0ABP4K1H3_9MICO</name>
<dbReference type="Pfam" id="PF09594">
    <property type="entry name" value="GT87"/>
    <property type="match status" value="1"/>
</dbReference>
<accession>A0ABP4K1H3</accession>
<keyword evidence="2" id="KW-1003">Cell membrane</keyword>
<dbReference type="Proteomes" id="UP001501742">
    <property type="component" value="Unassembled WGS sequence"/>
</dbReference>
<evidence type="ECO:0000256" key="4">
    <source>
        <dbReference type="ARBA" id="ARBA00022692"/>
    </source>
</evidence>